<protein>
    <submittedName>
        <fullName evidence="3">Glutathione S-transferase family protein</fullName>
    </submittedName>
</protein>
<evidence type="ECO:0000313" key="4">
    <source>
        <dbReference type="Proteomes" id="UP000297839"/>
    </source>
</evidence>
<dbReference type="SFLD" id="SFLDS00019">
    <property type="entry name" value="Glutathione_Transferase_(cytos"/>
    <property type="match status" value="1"/>
</dbReference>
<dbReference type="InterPro" id="IPR036282">
    <property type="entry name" value="Glutathione-S-Trfase_C_sf"/>
</dbReference>
<name>A0A4Z0BZ88_9BURK</name>
<feature type="domain" description="GST C-terminal" evidence="2">
    <location>
        <begin position="92"/>
        <end position="210"/>
    </location>
</feature>
<evidence type="ECO:0000313" key="3">
    <source>
        <dbReference type="EMBL" id="TFZ03618.1"/>
    </source>
</evidence>
<dbReference type="SUPFAM" id="SSF47616">
    <property type="entry name" value="GST C-terminal domain-like"/>
    <property type="match status" value="1"/>
</dbReference>
<dbReference type="Pfam" id="PF13409">
    <property type="entry name" value="GST_N_2"/>
    <property type="match status" value="1"/>
</dbReference>
<dbReference type="GO" id="GO:0016740">
    <property type="term" value="F:transferase activity"/>
    <property type="evidence" value="ECO:0007669"/>
    <property type="project" value="UniProtKB-KW"/>
</dbReference>
<dbReference type="SFLD" id="SFLDG01151">
    <property type="entry name" value="Main.2:_Nu-like"/>
    <property type="match status" value="1"/>
</dbReference>
<evidence type="ECO:0000259" key="2">
    <source>
        <dbReference type="PROSITE" id="PS50405"/>
    </source>
</evidence>
<dbReference type="InterPro" id="IPR004045">
    <property type="entry name" value="Glutathione_S-Trfase_N"/>
</dbReference>
<dbReference type="Gene3D" id="1.20.1050.10">
    <property type="match status" value="1"/>
</dbReference>
<sequence>MNRPAAPIRLHRLALSGHCHRVELMLSLLQLPYETVDVDLLKGEQHMPAFKALNAFGQVPVIQDGGVTLADSNAILVYLESRYATGRFLPRDPVGAAQVQRWLSAAAGWLAFGPAAARVIKLFGRSDDPVPAQQRAARLFDAMEVELGRTDWLAGREPTLADIALYSYTVSAPEGGVSLQPYPRIREWLARVEAMPRFLPMPRSPVGLAA</sequence>
<dbReference type="PANTHER" id="PTHR44051">
    <property type="entry name" value="GLUTATHIONE S-TRANSFERASE-RELATED"/>
    <property type="match status" value="1"/>
</dbReference>
<dbReference type="Gene3D" id="3.40.30.10">
    <property type="entry name" value="Glutaredoxin"/>
    <property type="match status" value="1"/>
</dbReference>
<comment type="caution">
    <text evidence="3">The sequence shown here is derived from an EMBL/GenBank/DDBJ whole genome shotgun (WGS) entry which is preliminary data.</text>
</comment>
<dbReference type="InterPro" id="IPR004046">
    <property type="entry name" value="GST_C"/>
</dbReference>
<proteinExistence type="predicted"/>
<dbReference type="PROSITE" id="PS50405">
    <property type="entry name" value="GST_CTER"/>
    <property type="match status" value="1"/>
</dbReference>
<dbReference type="RefSeq" id="WP_135249243.1">
    <property type="nucleotide sequence ID" value="NZ_SMLK01000002.1"/>
</dbReference>
<dbReference type="OrthoDB" id="9797500at2"/>
<dbReference type="Pfam" id="PF00043">
    <property type="entry name" value="GST_C"/>
    <property type="match status" value="1"/>
</dbReference>
<dbReference type="CDD" id="cd03056">
    <property type="entry name" value="GST_N_4"/>
    <property type="match status" value="1"/>
</dbReference>
<dbReference type="InterPro" id="IPR010987">
    <property type="entry name" value="Glutathione-S-Trfase_C-like"/>
</dbReference>
<organism evidence="3 4">
    <name type="scientific">Ramlibacter humi</name>
    <dbReference type="NCBI Taxonomy" id="2530451"/>
    <lineage>
        <taxon>Bacteria</taxon>
        <taxon>Pseudomonadati</taxon>
        <taxon>Pseudomonadota</taxon>
        <taxon>Betaproteobacteria</taxon>
        <taxon>Burkholderiales</taxon>
        <taxon>Comamonadaceae</taxon>
        <taxon>Ramlibacter</taxon>
    </lineage>
</organism>
<keyword evidence="4" id="KW-1185">Reference proteome</keyword>
<dbReference type="Proteomes" id="UP000297839">
    <property type="component" value="Unassembled WGS sequence"/>
</dbReference>
<dbReference type="InterPro" id="IPR040079">
    <property type="entry name" value="Glutathione_S-Trfase"/>
</dbReference>
<evidence type="ECO:0000259" key="1">
    <source>
        <dbReference type="PROSITE" id="PS50404"/>
    </source>
</evidence>
<accession>A0A4Z0BZ88</accession>
<dbReference type="EMBL" id="SMLK01000002">
    <property type="protein sequence ID" value="TFZ03618.1"/>
    <property type="molecule type" value="Genomic_DNA"/>
</dbReference>
<dbReference type="InterPro" id="IPR036249">
    <property type="entry name" value="Thioredoxin-like_sf"/>
</dbReference>
<dbReference type="PANTHER" id="PTHR44051:SF2">
    <property type="entry name" value="HYPOTHETICAL GLUTATHIONE S-TRANSFERASE LIKE PROTEIN"/>
    <property type="match status" value="1"/>
</dbReference>
<keyword evidence="3" id="KW-0808">Transferase</keyword>
<dbReference type="SFLD" id="SFLDG00358">
    <property type="entry name" value="Main_(cytGST)"/>
    <property type="match status" value="1"/>
</dbReference>
<feature type="domain" description="GST N-terminal" evidence="1">
    <location>
        <begin position="6"/>
        <end position="87"/>
    </location>
</feature>
<gene>
    <name evidence="3" type="ORF">EZ216_08085</name>
</gene>
<dbReference type="AlphaFoldDB" id="A0A4Z0BZ88"/>
<dbReference type="PROSITE" id="PS50404">
    <property type="entry name" value="GST_NTER"/>
    <property type="match status" value="1"/>
</dbReference>
<reference evidence="3 4" key="1">
    <citation type="submission" date="2019-03" db="EMBL/GenBank/DDBJ databases">
        <title>Ramlibacter sp. 18x22-1, whole genome shotgun sequence.</title>
        <authorList>
            <person name="Zhang X."/>
            <person name="Feng G."/>
            <person name="Zhu H."/>
        </authorList>
    </citation>
    <scope>NUCLEOTIDE SEQUENCE [LARGE SCALE GENOMIC DNA]</scope>
    <source>
        <strain evidence="3 4">18x22-1</strain>
    </source>
</reference>
<dbReference type="SUPFAM" id="SSF52833">
    <property type="entry name" value="Thioredoxin-like"/>
    <property type="match status" value="1"/>
</dbReference>